<evidence type="ECO:0000313" key="15">
    <source>
        <dbReference type="Proteomes" id="UP001307889"/>
    </source>
</evidence>
<dbReference type="CDD" id="cd03567">
    <property type="entry name" value="VHS_GGA_metazoan"/>
    <property type="match status" value="1"/>
</dbReference>
<accession>A0ABN7B0J8</accession>
<dbReference type="InterPro" id="IPR041198">
    <property type="entry name" value="GGA_N-GAT"/>
</dbReference>
<dbReference type="InterPro" id="IPR008153">
    <property type="entry name" value="GAE_dom"/>
</dbReference>
<dbReference type="PROSITE" id="PS50909">
    <property type="entry name" value="GAT"/>
    <property type="match status" value="1"/>
</dbReference>
<evidence type="ECO:0000259" key="11">
    <source>
        <dbReference type="PROSITE" id="PS50179"/>
    </source>
</evidence>
<feature type="region of interest" description="Disordered" evidence="10">
    <location>
        <begin position="149"/>
        <end position="169"/>
    </location>
</feature>
<gene>
    <name evidence="14" type="ORF">NTJ_10572</name>
</gene>
<reference evidence="14 15" key="1">
    <citation type="submission" date="2023-09" db="EMBL/GenBank/DDBJ databases">
        <title>Nesidiocoris tenuis whole genome shotgun sequence.</title>
        <authorList>
            <person name="Shibata T."/>
            <person name="Shimoda M."/>
            <person name="Kobayashi T."/>
            <person name="Uehara T."/>
        </authorList>
    </citation>
    <scope>NUCLEOTIDE SEQUENCE [LARGE SCALE GENOMIC DNA]</scope>
    <source>
        <strain evidence="14 15">Japan</strain>
    </source>
</reference>
<dbReference type="SUPFAM" id="SSF89009">
    <property type="entry name" value="GAT-like domain"/>
    <property type="match status" value="1"/>
</dbReference>
<feature type="compositionally biased region" description="Polar residues" evidence="10">
    <location>
        <begin position="404"/>
        <end position="415"/>
    </location>
</feature>
<dbReference type="InterPro" id="IPR013041">
    <property type="entry name" value="Clathrin_app_Ig-like_sf"/>
</dbReference>
<dbReference type="Gene3D" id="2.60.40.1230">
    <property type="match status" value="1"/>
</dbReference>
<feature type="region of interest" description="Disordered" evidence="10">
    <location>
        <begin position="490"/>
        <end position="527"/>
    </location>
</feature>
<dbReference type="CDD" id="cd14234">
    <property type="entry name" value="GAT_GGA_meta"/>
    <property type="match status" value="1"/>
</dbReference>
<comment type="similarity">
    <text evidence="3">Belongs to the GGA protein family.</text>
</comment>
<dbReference type="InterPro" id="IPR038425">
    <property type="entry name" value="GAT_sf"/>
</dbReference>
<dbReference type="InterPro" id="IPR004152">
    <property type="entry name" value="GAT_dom"/>
</dbReference>
<dbReference type="SMART" id="SM00288">
    <property type="entry name" value="VHS"/>
    <property type="match status" value="1"/>
</dbReference>
<feature type="domain" description="GAE" evidence="12">
    <location>
        <begin position="548"/>
        <end position="667"/>
    </location>
</feature>
<dbReference type="Gene3D" id="1.25.40.90">
    <property type="match status" value="1"/>
</dbReference>
<dbReference type="Pfam" id="PF03127">
    <property type="entry name" value="GAT"/>
    <property type="match status" value="1"/>
</dbReference>
<evidence type="ECO:0000256" key="2">
    <source>
        <dbReference type="ARBA" id="ARBA00004220"/>
    </source>
</evidence>
<dbReference type="Gene3D" id="1.20.5.170">
    <property type="match status" value="1"/>
</dbReference>
<keyword evidence="8" id="KW-0333">Golgi apparatus</keyword>
<feature type="domain" description="VHS" evidence="11">
    <location>
        <begin position="19"/>
        <end position="149"/>
    </location>
</feature>
<evidence type="ECO:0000259" key="12">
    <source>
        <dbReference type="PROSITE" id="PS50180"/>
    </source>
</evidence>
<keyword evidence="15" id="KW-1185">Reference proteome</keyword>
<feature type="compositionally biased region" description="Polar residues" evidence="10">
    <location>
        <begin position="502"/>
        <end position="527"/>
    </location>
</feature>
<dbReference type="Pfam" id="PF18308">
    <property type="entry name" value="GGA_N-GAT"/>
    <property type="match status" value="1"/>
</dbReference>
<feature type="compositionally biased region" description="Low complexity" evidence="10">
    <location>
        <begin position="323"/>
        <end position="343"/>
    </location>
</feature>
<dbReference type="InterPro" id="IPR002014">
    <property type="entry name" value="VHS_dom"/>
</dbReference>
<evidence type="ECO:0000259" key="13">
    <source>
        <dbReference type="PROSITE" id="PS50909"/>
    </source>
</evidence>
<dbReference type="PANTHER" id="PTHR45905">
    <property type="entry name" value="GOLGI-LOCALIZED, GAMMA-ADAPTIN EAR CONTAINING, ARF BINDING PROTEIN"/>
    <property type="match status" value="1"/>
</dbReference>
<comment type="subcellular location">
    <subcellularLocation>
        <location evidence="2">Early endosome membrane</location>
        <topology evidence="2">Peripheral membrane protein</topology>
    </subcellularLocation>
    <subcellularLocation>
        <location evidence="1">Golgi apparatus</location>
        <location evidence="1">trans-Golgi network membrane</location>
        <topology evidence="1">Peripheral membrane protein</topology>
    </subcellularLocation>
</comment>
<evidence type="ECO:0000256" key="8">
    <source>
        <dbReference type="ARBA" id="ARBA00023034"/>
    </source>
</evidence>
<name>A0ABN7B0J8_9HEMI</name>
<dbReference type="SUPFAM" id="SSF49348">
    <property type="entry name" value="Clathrin adaptor appendage domain"/>
    <property type="match status" value="1"/>
</dbReference>
<dbReference type="Proteomes" id="UP001307889">
    <property type="component" value="Chromosome 8"/>
</dbReference>
<keyword evidence="7" id="KW-0653">Protein transport</keyword>
<dbReference type="InterPro" id="IPR008152">
    <property type="entry name" value="Clathrin_a/b/g-adaptin_app_Ig"/>
</dbReference>
<evidence type="ECO:0000256" key="10">
    <source>
        <dbReference type="SAM" id="MobiDB-lite"/>
    </source>
</evidence>
<feature type="region of interest" description="Disordered" evidence="10">
    <location>
        <begin position="404"/>
        <end position="423"/>
    </location>
</feature>
<dbReference type="Pfam" id="PF00790">
    <property type="entry name" value="VHS"/>
    <property type="match status" value="1"/>
</dbReference>
<feature type="domain" description="GAT" evidence="13">
    <location>
        <begin position="171"/>
        <end position="297"/>
    </location>
</feature>
<evidence type="ECO:0000256" key="5">
    <source>
        <dbReference type="ARBA" id="ARBA00022753"/>
    </source>
</evidence>
<evidence type="ECO:0000256" key="3">
    <source>
        <dbReference type="ARBA" id="ARBA00008099"/>
    </source>
</evidence>
<keyword evidence="9" id="KW-0472">Membrane</keyword>
<dbReference type="SUPFAM" id="SSF48464">
    <property type="entry name" value="ENTH/VHS domain"/>
    <property type="match status" value="1"/>
</dbReference>
<evidence type="ECO:0000313" key="14">
    <source>
        <dbReference type="EMBL" id="BES97758.1"/>
    </source>
</evidence>
<dbReference type="EMBL" id="AP028916">
    <property type="protein sequence ID" value="BES97758.1"/>
    <property type="molecule type" value="Genomic_DNA"/>
</dbReference>
<dbReference type="PANTHER" id="PTHR45905:SF1">
    <property type="entry name" value="GOLGI-LOCALIZED, GAMMA-ADAPTIN EAR CONTAINING, ARF BINDING PROTEIN"/>
    <property type="match status" value="1"/>
</dbReference>
<dbReference type="InterPro" id="IPR008942">
    <property type="entry name" value="ENTH_VHS"/>
</dbReference>
<feature type="region of interest" description="Disordered" evidence="10">
    <location>
        <begin position="436"/>
        <end position="472"/>
    </location>
</feature>
<sequence length="671" mass="74112">MANQIDIITTSLEALIQRATSVNNQGVDTAAIDAFCGLINREPDCAQMAAKFIAAKVHSLQEWEAMQALLVLETCVKRCTSHFLPEIGKFRFLNELIKLVSPKYLGAHTPESVRRRVLELMYSWTLFYPKEAKIKEAYEMLKKQGVVKEEPAVPQPKEPPPQKHQASILQDEEKSALLQKLLQSKNPQDLQAANRLIKSMVKEEERRNEEKWRSHRELETVVNNCRLLSEMLDSYQDGYTSDQELELIRELYSTCHNMRPALFKLASTNSDAEFCHEVLTVNDELGEVFSRYSSLIPAPPAVLPTSNSQLLRPKQPDVPPVNSSSLLDLSPDSSEKPPSSSAKDLSELGVVLSMNESLNRTNAHAPNSDVLKELFEDNVLTSAPHVPTQDASQVFNNIRQQTIPTPQNVSAQAPGNNPKPKPFEELDILSKMLMEQSLSSNQKPPSATVDSSETADNGASANPSSEASDLQNSKDDDLLLNISSWDVSSVSDVSEVKERTDNPSPSLRLTGSNSSTPFRSKAGSSATEKSVLPLGDISLSIESIRPSAVSPFQALDEKNEISTVIHLAKDTPRPDVAVYVITTTSKSQSPISNFLFQPIVPKCCRLRLMAPSSTELPAHNPFLPAAAIIQIMLIASPTKEPILLKYVISYTTDEETITEMGQIDTLPMTED</sequence>
<keyword evidence="5" id="KW-0967">Endosome</keyword>
<proteinExistence type="inferred from homology"/>
<evidence type="ECO:0000256" key="9">
    <source>
        <dbReference type="ARBA" id="ARBA00023136"/>
    </source>
</evidence>
<keyword evidence="6" id="KW-0832">Ubl conjugation</keyword>
<evidence type="ECO:0000256" key="1">
    <source>
        <dbReference type="ARBA" id="ARBA00004150"/>
    </source>
</evidence>
<dbReference type="PROSITE" id="PS50180">
    <property type="entry name" value="GAE"/>
    <property type="match status" value="1"/>
</dbReference>
<evidence type="ECO:0000256" key="6">
    <source>
        <dbReference type="ARBA" id="ARBA00022843"/>
    </source>
</evidence>
<feature type="region of interest" description="Disordered" evidence="10">
    <location>
        <begin position="306"/>
        <end position="345"/>
    </location>
</feature>
<dbReference type="InterPro" id="IPR027422">
    <property type="entry name" value="GGA1-3"/>
</dbReference>
<protein>
    <submittedName>
        <fullName evidence="14">GAT domain</fullName>
    </submittedName>
</protein>
<dbReference type="Pfam" id="PF02883">
    <property type="entry name" value="Alpha_adaptinC2"/>
    <property type="match status" value="1"/>
</dbReference>
<dbReference type="SMART" id="SM00809">
    <property type="entry name" value="Alpha_adaptinC2"/>
    <property type="match status" value="1"/>
</dbReference>
<dbReference type="Gene3D" id="1.20.58.160">
    <property type="match status" value="1"/>
</dbReference>
<dbReference type="PROSITE" id="PS50179">
    <property type="entry name" value="VHS"/>
    <property type="match status" value="1"/>
</dbReference>
<evidence type="ECO:0000256" key="7">
    <source>
        <dbReference type="ARBA" id="ARBA00022927"/>
    </source>
</evidence>
<organism evidence="14 15">
    <name type="scientific">Nesidiocoris tenuis</name>
    <dbReference type="NCBI Taxonomy" id="355587"/>
    <lineage>
        <taxon>Eukaryota</taxon>
        <taxon>Metazoa</taxon>
        <taxon>Ecdysozoa</taxon>
        <taxon>Arthropoda</taxon>
        <taxon>Hexapoda</taxon>
        <taxon>Insecta</taxon>
        <taxon>Pterygota</taxon>
        <taxon>Neoptera</taxon>
        <taxon>Paraneoptera</taxon>
        <taxon>Hemiptera</taxon>
        <taxon>Heteroptera</taxon>
        <taxon>Panheteroptera</taxon>
        <taxon>Cimicomorpha</taxon>
        <taxon>Miridae</taxon>
        <taxon>Dicyphina</taxon>
        <taxon>Nesidiocoris</taxon>
    </lineage>
</organism>
<keyword evidence="4" id="KW-0813">Transport</keyword>
<evidence type="ECO:0000256" key="4">
    <source>
        <dbReference type="ARBA" id="ARBA00022448"/>
    </source>
</evidence>
<feature type="compositionally biased region" description="Polar residues" evidence="10">
    <location>
        <begin position="436"/>
        <end position="471"/>
    </location>
</feature>